<dbReference type="RefSeq" id="WP_345453633.1">
    <property type="nucleotide sequence ID" value="NZ_BAABRV010000004.1"/>
</dbReference>
<keyword evidence="3" id="KW-1185">Reference proteome</keyword>
<reference evidence="2 3" key="1">
    <citation type="submission" date="2024-02" db="EMBL/GenBank/DDBJ databases">
        <title>Deinococcus aluminii NBRC 112889.</title>
        <authorList>
            <person name="Ichikawa N."/>
            <person name="Katano-Makiyama Y."/>
            <person name="Hidaka K."/>
        </authorList>
    </citation>
    <scope>NUCLEOTIDE SEQUENCE [LARGE SCALE GENOMIC DNA]</scope>
    <source>
        <strain evidence="2 3">NBRC 112889</strain>
    </source>
</reference>
<comment type="caution">
    <text evidence="2">The sequence shown here is derived from an EMBL/GenBank/DDBJ whole genome shotgun (WGS) entry which is preliminary data.</text>
</comment>
<name>A0ABP9XDG8_9DEIO</name>
<dbReference type="EMBL" id="BAABRV010000004">
    <property type="protein sequence ID" value="GAA5533415.1"/>
    <property type="molecule type" value="Genomic_DNA"/>
</dbReference>
<keyword evidence="1" id="KW-0175">Coiled coil</keyword>
<feature type="coiled-coil region" evidence="1">
    <location>
        <begin position="25"/>
        <end position="60"/>
    </location>
</feature>
<sequence length="198" mass="23646">MKAASVQEFEEWWKAEGARLDERERAEKERLSGELDEQVRAAEAREREAFERQREEARRNFEDQWVVRRDEIRQEYELWLQTGLSDLRAEQRRWERTYAAEQEAQRATDEAKFREQLLLEDPVRYGVRLIVQHGVMTEEDLLGLLPPEVPRKRFRRDLTSYLETLEVNGQPVILTEYREDGTHYLRNPDLGADVKVSV</sequence>
<dbReference type="Proteomes" id="UP001404956">
    <property type="component" value="Unassembled WGS sequence"/>
</dbReference>
<evidence type="ECO:0000313" key="2">
    <source>
        <dbReference type="EMBL" id="GAA5533415.1"/>
    </source>
</evidence>
<accession>A0ABP9XDG8</accession>
<protein>
    <submittedName>
        <fullName evidence="2">Uncharacterized protein</fullName>
    </submittedName>
</protein>
<proteinExistence type="predicted"/>
<gene>
    <name evidence="2" type="ORF">Dalu01_01818</name>
</gene>
<organism evidence="2 3">
    <name type="scientific">Deinococcus aluminii</name>
    <dbReference type="NCBI Taxonomy" id="1656885"/>
    <lineage>
        <taxon>Bacteria</taxon>
        <taxon>Thermotogati</taxon>
        <taxon>Deinococcota</taxon>
        <taxon>Deinococci</taxon>
        <taxon>Deinococcales</taxon>
        <taxon>Deinococcaceae</taxon>
        <taxon>Deinococcus</taxon>
    </lineage>
</organism>
<evidence type="ECO:0000256" key="1">
    <source>
        <dbReference type="SAM" id="Coils"/>
    </source>
</evidence>
<evidence type="ECO:0000313" key="3">
    <source>
        <dbReference type="Proteomes" id="UP001404956"/>
    </source>
</evidence>